<dbReference type="OrthoDB" id="9811975at2"/>
<evidence type="ECO:0000256" key="7">
    <source>
        <dbReference type="ARBA" id="ARBA00023136"/>
    </source>
</evidence>
<comment type="similarity">
    <text evidence="2">Belongs to the binding-protein-dependent transport system permease family. FecCD subfamily.</text>
</comment>
<keyword evidence="7 8" id="KW-0472">Membrane</keyword>
<evidence type="ECO:0000256" key="4">
    <source>
        <dbReference type="ARBA" id="ARBA00022475"/>
    </source>
</evidence>
<dbReference type="GO" id="GO:0022857">
    <property type="term" value="F:transmembrane transporter activity"/>
    <property type="evidence" value="ECO:0007669"/>
    <property type="project" value="InterPro"/>
</dbReference>
<dbReference type="InterPro" id="IPR037294">
    <property type="entry name" value="ABC_BtuC-like"/>
</dbReference>
<name>A0A3M0MHG8_9RHOB</name>
<keyword evidence="6 8" id="KW-1133">Transmembrane helix</keyword>
<evidence type="ECO:0000256" key="8">
    <source>
        <dbReference type="SAM" id="Phobius"/>
    </source>
</evidence>
<dbReference type="InterPro" id="IPR000522">
    <property type="entry name" value="ABC_transptr_permease_BtuC"/>
</dbReference>
<keyword evidence="4" id="KW-1003">Cell membrane</keyword>
<evidence type="ECO:0000256" key="5">
    <source>
        <dbReference type="ARBA" id="ARBA00022692"/>
    </source>
</evidence>
<gene>
    <name evidence="9" type="ORF">C9E81_11105</name>
</gene>
<reference evidence="9 10" key="1">
    <citation type="submission" date="2018-07" db="EMBL/GenBank/DDBJ databases">
        <authorList>
            <person name="Zhang Y."/>
            <person name="Wang L."/>
            <person name="Ma S."/>
        </authorList>
    </citation>
    <scope>NUCLEOTIDE SEQUENCE [LARGE SCALE GENOMIC DNA]</scope>
    <source>
        <strain evidence="9 10">4-2</strain>
    </source>
</reference>
<dbReference type="AlphaFoldDB" id="A0A3M0MHG8"/>
<organism evidence="9 10">
    <name type="scientific">Paracoccus alkanivorans</name>
    <dbReference type="NCBI Taxonomy" id="2116655"/>
    <lineage>
        <taxon>Bacteria</taxon>
        <taxon>Pseudomonadati</taxon>
        <taxon>Pseudomonadota</taxon>
        <taxon>Alphaproteobacteria</taxon>
        <taxon>Rhodobacterales</taxon>
        <taxon>Paracoccaceae</taxon>
        <taxon>Paracoccus</taxon>
    </lineage>
</organism>
<feature type="transmembrane region" description="Helical" evidence="8">
    <location>
        <begin position="133"/>
        <end position="154"/>
    </location>
</feature>
<sequence>MRLLPAAATVVLVILMLASLLIGVAQVDLLAAWRDPYAMLVLMESRLPRTLAVLLTGAALSVAGVVIQSLVRNRFVGPDTSGTAEGAALGLLAITILVPGSPIWLRMIAASASAMVTTALFLAVIRRLPVREVMLVPIAGLVLSGVLGAIVTFVGWQADLMQYVGTWLMTGEFSGVIAGRYELLWIAGLAAALAWFAADRLAILSLGDQVATGLGLSTATVMRLGLTVVAVVTAMVVTTVGMIPFIGLVVPNLVARVMGDNLRASLPVVAVSGALLLLTCDLVARLAVYPFELPVGLILGILGGGIFLWLLHHRPAHG</sequence>
<evidence type="ECO:0000256" key="6">
    <source>
        <dbReference type="ARBA" id="ARBA00022989"/>
    </source>
</evidence>
<evidence type="ECO:0000313" key="9">
    <source>
        <dbReference type="EMBL" id="RMC35744.1"/>
    </source>
</evidence>
<evidence type="ECO:0000256" key="3">
    <source>
        <dbReference type="ARBA" id="ARBA00022448"/>
    </source>
</evidence>
<feature type="transmembrane region" description="Helical" evidence="8">
    <location>
        <begin position="224"/>
        <end position="254"/>
    </location>
</feature>
<dbReference type="Pfam" id="PF01032">
    <property type="entry name" value="FecCD"/>
    <property type="match status" value="1"/>
</dbReference>
<feature type="transmembrane region" description="Helical" evidence="8">
    <location>
        <begin position="83"/>
        <end position="101"/>
    </location>
</feature>
<protein>
    <submittedName>
        <fullName evidence="9">ABC transporter permease</fullName>
    </submittedName>
</protein>
<evidence type="ECO:0000313" key="10">
    <source>
        <dbReference type="Proteomes" id="UP000273516"/>
    </source>
</evidence>
<dbReference type="EMBL" id="QOKZ01000003">
    <property type="protein sequence ID" value="RMC35744.1"/>
    <property type="molecule type" value="Genomic_DNA"/>
</dbReference>
<evidence type="ECO:0000256" key="2">
    <source>
        <dbReference type="ARBA" id="ARBA00007935"/>
    </source>
</evidence>
<keyword evidence="3" id="KW-0813">Transport</keyword>
<feature type="transmembrane region" description="Helical" evidence="8">
    <location>
        <begin position="183"/>
        <end position="204"/>
    </location>
</feature>
<dbReference type="Proteomes" id="UP000273516">
    <property type="component" value="Unassembled WGS sequence"/>
</dbReference>
<comment type="caution">
    <text evidence="9">The sequence shown here is derived from an EMBL/GenBank/DDBJ whole genome shotgun (WGS) entry which is preliminary data.</text>
</comment>
<comment type="subcellular location">
    <subcellularLocation>
        <location evidence="1">Cell membrane</location>
        <topology evidence="1">Multi-pass membrane protein</topology>
    </subcellularLocation>
</comment>
<dbReference type="GO" id="GO:0005886">
    <property type="term" value="C:plasma membrane"/>
    <property type="evidence" value="ECO:0007669"/>
    <property type="project" value="UniProtKB-SubCell"/>
</dbReference>
<dbReference type="CDD" id="cd06550">
    <property type="entry name" value="TM_ABC_iron-siderophores_like"/>
    <property type="match status" value="1"/>
</dbReference>
<evidence type="ECO:0000256" key="1">
    <source>
        <dbReference type="ARBA" id="ARBA00004651"/>
    </source>
</evidence>
<keyword evidence="10" id="KW-1185">Reference proteome</keyword>
<feature type="transmembrane region" description="Helical" evidence="8">
    <location>
        <begin position="266"/>
        <end position="287"/>
    </location>
</feature>
<dbReference type="SUPFAM" id="SSF81345">
    <property type="entry name" value="ABC transporter involved in vitamin B12 uptake, BtuC"/>
    <property type="match status" value="1"/>
</dbReference>
<feature type="transmembrane region" description="Helical" evidence="8">
    <location>
        <begin position="293"/>
        <end position="311"/>
    </location>
</feature>
<proteinExistence type="inferred from homology"/>
<dbReference type="PANTHER" id="PTHR30472:SF27">
    <property type="entry name" value="PETROBACTIN IMPORT SYSTEM PERMEASE PROTEIN YCLN"/>
    <property type="match status" value="1"/>
</dbReference>
<feature type="transmembrane region" description="Helical" evidence="8">
    <location>
        <begin position="51"/>
        <end position="71"/>
    </location>
</feature>
<accession>A0A3M0MHG8</accession>
<dbReference type="Gene3D" id="1.10.3470.10">
    <property type="entry name" value="ABC transporter involved in vitamin B12 uptake, BtuC"/>
    <property type="match status" value="1"/>
</dbReference>
<dbReference type="GO" id="GO:0033214">
    <property type="term" value="P:siderophore-iron import into cell"/>
    <property type="evidence" value="ECO:0007669"/>
    <property type="project" value="TreeGrafter"/>
</dbReference>
<dbReference type="RefSeq" id="WP_122112366.1">
    <property type="nucleotide sequence ID" value="NZ_QOKZ01000003.1"/>
</dbReference>
<keyword evidence="5 8" id="KW-0812">Transmembrane</keyword>
<dbReference type="PANTHER" id="PTHR30472">
    <property type="entry name" value="FERRIC ENTEROBACTIN TRANSPORT SYSTEM PERMEASE PROTEIN"/>
    <property type="match status" value="1"/>
</dbReference>
<feature type="transmembrane region" description="Helical" evidence="8">
    <location>
        <begin position="107"/>
        <end position="126"/>
    </location>
</feature>